<dbReference type="FunFam" id="1.10.630.10:FF:000081">
    <property type="entry name" value="Cytochrome P450 CYP81N5"/>
    <property type="match status" value="1"/>
</dbReference>
<dbReference type="InterPro" id="IPR017972">
    <property type="entry name" value="Cyt_P450_CS"/>
</dbReference>
<dbReference type="PRINTS" id="PR00385">
    <property type="entry name" value="P450"/>
</dbReference>
<feature type="signal peptide" evidence="9">
    <location>
        <begin position="1"/>
        <end position="23"/>
    </location>
</feature>
<dbReference type="GO" id="GO:0005506">
    <property type="term" value="F:iron ion binding"/>
    <property type="evidence" value="ECO:0007669"/>
    <property type="project" value="InterPro"/>
</dbReference>
<dbReference type="STRING" id="542762.A0A4S4D1T5"/>
<proteinExistence type="inferred from homology"/>
<feature type="binding site" description="axial binding residue" evidence="7">
    <location>
        <position position="427"/>
    </location>
    <ligand>
        <name>heme</name>
        <dbReference type="ChEBI" id="CHEBI:30413"/>
    </ligand>
    <ligandPart>
        <name>Fe</name>
        <dbReference type="ChEBI" id="CHEBI:18248"/>
    </ligandPart>
</feature>
<dbReference type="PANTHER" id="PTHR47947">
    <property type="entry name" value="CYTOCHROME P450 82C3-RELATED"/>
    <property type="match status" value="1"/>
</dbReference>
<keyword evidence="9" id="KW-0732">Signal</keyword>
<comment type="caution">
    <text evidence="10">The sequence shown here is derived from an EMBL/GenBank/DDBJ whole genome shotgun (WGS) entry which is preliminary data.</text>
</comment>
<organism evidence="10 11">
    <name type="scientific">Camellia sinensis var. sinensis</name>
    <name type="common">China tea</name>
    <dbReference type="NCBI Taxonomy" id="542762"/>
    <lineage>
        <taxon>Eukaryota</taxon>
        <taxon>Viridiplantae</taxon>
        <taxon>Streptophyta</taxon>
        <taxon>Embryophyta</taxon>
        <taxon>Tracheophyta</taxon>
        <taxon>Spermatophyta</taxon>
        <taxon>Magnoliopsida</taxon>
        <taxon>eudicotyledons</taxon>
        <taxon>Gunneridae</taxon>
        <taxon>Pentapetalae</taxon>
        <taxon>asterids</taxon>
        <taxon>Ericales</taxon>
        <taxon>Theaceae</taxon>
        <taxon>Camellia</taxon>
    </lineage>
</organism>
<protein>
    <submittedName>
        <fullName evidence="10">Uncharacterized protein</fullName>
    </submittedName>
</protein>
<reference evidence="10 11" key="1">
    <citation type="journal article" date="2018" name="Proc. Natl. Acad. Sci. U.S.A.">
        <title>Draft genome sequence of Camellia sinensis var. sinensis provides insights into the evolution of the tea genome and tea quality.</title>
        <authorList>
            <person name="Wei C."/>
            <person name="Yang H."/>
            <person name="Wang S."/>
            <person name="Zhao J."/>
            <person name="Liu C."/>
            <person name="Gao L."/>
            <person name="Xia E."/>
            <person name="Lu Y."/>
            <person name="Tai Y."/>
            <person name="She G."/>
            <person name="Sun J."/>
            <person name="Cao H."/>
            <person name="Tong W."/>
            <person name="Gao Q."/>
            <person name="Li Y."/>
            <person name="Deng W."/>
            <person name="Jiang X."/>
            <person name="Wang W."/>
            <person name="Chen Q."/>
            <person name="Zhang S."/>
            <person name="Li H."/>
            <person name="Wu J."/>
            <person name="Wang P."/>
            <person name="Li P."/>
            <person name="Shi C."/>
            <person name="Zheng F."/>
            <person name="Jian J."/>
            <person name="Huang B."/>
            <person name="Shan D."/>
            <person name="Shi M."/>
            <person name="Fang C."/>
            <person name="Yue Y."/>
            <person name="Li F."/>
            <person name="Li D."/>
            <person name="Wei S."/>
            <person name="Han B."/>
            <person name="Jiang C."/>
            <person name="Yin Y."/>
            <person name="Xia T."/>
            <person name="Zhang Z."/>
            <person name="Bennetzen J.L."/>
            <person name="Zhao S."/>
            <person name="Wan X."/>
        </authorList>
    </citation>
    <scope>NUCLEOTIDE SEQUENCE [LARGE SCALE GENOMIC DNA]</scope>
    <source>
        <strain evidence="11">cv. Shuchazao</strain>
        <tissue evidence="10">Leaf</tissue>
    </source>
</reference>
<dbReference type="PANTHER" id="PTHR47947:SF13">
    <property type="entry name" value="CYTOCHROME P450, FAMILY 81, SUBFAMILY K, POLYPEPTIDE 1-RELATED"/>
    <property type="match status" value="1"/>
</dbReference>
<evidence type="ECO:0000256" key="6">
    <source>
        <dbReference type="ARBA" id="ARBA00023033"/>
    </source>
</evidence>
<evidence type="ECO:0000256" key="4">
    <source>
        <dbReference type="ARBA" id="ARBA00023002"/>
    </source>
</evidence>
<comment type="similarity">
    <text evidence="1 8">Belongs to the cytochrome P450 family.</text>
</comment>
<evidence type="ECO:0000256" key="9">
    <source>
        <dbReference type="SAM" id="SignalP"/>
    </source>
</evidence>
<evidence type="ECO:0000256" key="2">
    <source>
        <dbReference type="ARBA" id="ARBA00022617"/>
    </source>
</evidence>
<dbReference type="Pfam" id="PF00067">
    <property type="entry name" value="p450"/>
    <property type="match status" value="1"/>
</dbReference>
<dbReference type="PRINTS" id="PR00463">
    <property type="entry name" value="EP450I"/>
</dbReference>
<dbReference type="InterPro" id="IPR002401">
    <property type="entry name" value="Cyt_P450_E_grp-I"/>
</dbReference>
<keyword evidence="4 8" id="KW-0560">Oxidoreductase</keyword>
<keyword evidence="5 7" id="KW-0408">Iron</keyword>
<dbReference type="InterPro" id="IPR050651">
    <property type="entry name" value="Plant_Cytochrome_P450_Monoox"/>
</dbReference>
<dbReference type="SUPFAM" id="SSF48264">
    <property type="entry name" value="Cytochrome P450"/>
    <property type="match status" value="2"/>
</dbReference>
<dbReference type="GO" id="GO:0004497">
    <property type="term" value="F:monooxygenase activity"/>
    <property type="evidence" value="ECO:0007669"/>
    <property type="project" value="UniProtKB-KW"/>
</dbReference>
<feature type="chain" id="PRO_5020996861" evidence="9">
    <location>
        <begin position="24"/>
        <end position="516"/>
    </location>
</feature>
<dbReference type="InterPro" id="IPR036396">
    <property type="entry name" value="Cyt_P450_sf"/>
</dbReference>
<name>A0A4S4D1T5_CAMSN</name>
<evidence type="ECO:0000256" key="3">
    <source>
        <dbReference type="ARBA" id="ARBA00022723"/>
    </source>
</evidence>
<dbReference type="GO" id="GO:0016705">
    <property type="term" value="F:oxidoreductase activity, acting on paired donors, with incorporation or reduction of molecular oxygen"/>
    <property type="evidence" value="ECO:0007669"/>
    <property type="project" value="InterPro"/>
</dbReference>
<evidence type="ECO:0000256" key="8">
    <source>
        <dbReference type="RuleBase" id="RU000461"/>
    </source>
</evidence>
<evidence type="ECO:0000256" key="1">
    <source>
        <dbReference type="ARBA" id="ARBA00010617"/>
    </source>
</evidence>
<keyword evidence="11" id="KW-1185">Reference proteome</keyword>
<evidence type="ECO:0000256" key="5">
    <source>
        <dbReference type="ARBA" id="ARBA00023004"/>
    </source>
</evidence>
<evidence type="ECO:0000313" key="11">
    <source>
        <dbReference type="Proteomes" id="UP000306102"/>
    </source>
</evidence>
<gene>
    <name evidence="10" type="ORF">TEA_000545</name>
</gene>
<evidence type="ECO:0000313" key="10">
    <source>
        <dbReference type="EMBL" id="THF96200.1"/>
    </source>
</evidence>
<keyword evidence="6 8" id="KW-0503">Monooxygenase</keyword>
<accession>A0A4S4D1T5</accession>
<dbReference type="Proteomes" id="UP000306102">
    <property type="component" value="Unassembled WGS sequence"/>
</dbReference>
<keyword evidence="2 7" id="KW-0349">Heme</keyword>
<keyword evidence="3 7" id="KW-0479">Metal-binding</keyword>
<evidence type="ECO:0000256" key="7">
    <source>
        <dbReference type="PIRSR" id="PIRSR602401-1"/>
    </source>
</evidence>
<sequence>MEIVWCTLTLIFSIFFILKLFSPQKPNLPPSPLSLPIIGHLHLLKTPLHLSLKTLSDRHGPLLSLRFGCRPTVVVSSPSTAEQFFTHHNDIAFANRPKSLASKHLGYNGTAIGFIPYGDLWRNLRRVTTIQIFSSTSLHHSSAVRIEEIRFIAGKMFRASGGETQKVNLKSVFYELVMNVTMRMVAGKRWSPAAADGVFGQSLIMDICDYIPILRWVGFNGFEKRLVNLQRKRDGFLQDLIDEVRQNKINNSSTKQRKTIIEALLSLQEIETEYYTDDIIKGIVLLMFTAGTHTSWLTMEWAVSLLLNHPEALQKARTEIDNQVGPGQLLEDSDLSKLPYLHCIINETLRLFPVAPLLLPHFSSEDCVADGFNIPRGTTLLVNAWAIHRDPNSWDEPTRFKPERFEGVEGGREGFKFIPFGVGRRACPGAALAIRVMFLGGTETSTVMMERVVLLLLNHPSTFQKARAEVDNHVGHRRLLDDFDLSKLPFLQCVINETLRLYPLVPLLLPHYSSED</sequence>
<dbReference type="AlphaFoldDB" id="A0A4S4D1T5"/>
<dbReference type="InterPro" id="IPR001128">
    <property type="entry name" value="Cyt_P450"/>
</dbReference>
<dbReference type="PROSITE" id="PS00086">
    <property type="entry name" value="CYTOCHROME_P450"/>
    <property type="match status" value="1"/>
</dbReference>
<comment type="cofactor">
    <cofactor evidence="7">
        <name>heme</name>
        <dbReference type="ChEBI" id="CHEBI:30413"/>
    </cofactor>
</comment>
<dbReference type="GO" id="GO:0020037">
    <property type="term" value="F:heme binding"/>
    <property type="evidence" value="ECO:0007669"/>
    <property type="project" value="InterPro"/>
</dbReference>
<dbReference type="CDD" id="cd20653">
    <property type="entry name" value="CYP81"/>
    <property type="match status" value="1"/>
</dbReference>
<dbReference type="EMBL" id="SDRB02012985">
    <property type="protein sequence ID" value="THF96200.1"/>
    <property type="molecule type" value="Genomic_DNA"/>
</dbReference>
<dbReference type="Gene3D" id="1.10.630.10">
    <property type="entry name" value="Cytochrome P450"/>
    <property type="match status" value="2"/>
</dbReference>